<feature type="region of interest" description="Disordered" evidence="1">
    <location>
        <begin position="41"/>
        <end position="60"/>
    </location>
</feature>
<evidence type="ECO:0000313" key="4">
    <source>
        <dbReference type="Proteomes" id="UP000030598"/>
    </source>
</evidence>
<dbReference type="AlphaFoldDB" id="A0A0A1Z7G2"/>
<organism evidence="3 4">
    <name type="scientific">Prochlorococcus marinus str. GP2</name>
    <dbReference type="NCBI Taxonomy" id="59925"/>
    <lineage>
        <taxon>Bacteria</taxon>
        <taxon>Bacillati</taxon>
        <taxon>Cyanobacteriota</taxon>
        <taxon>Cyanophyceae</taxon>
        <taxon>Synechococcales</taxon>
        <taxon>Prochlorococcaceae</taxon>
        <taxon>Prochlorococcus</taxon>
    </lineage>
</organism>
<evidence type="ECO:0000256" key="1">
    <source>
        <dbReference type="SAM" id="MobiDB-lite"/>
    </source>
</evidence>
<name>A0A0A1Z7G2_PROMR</name>
<comment type="caution">
    <text evidence="3">The sequence shown here is derived from an EMBL/GenBank/DDBJ whole genome shotgun (WGS) entry which is preliminary data.</text>
</comment>
<evidence type="ECO:0000313" key="3">
    <source>
        <dbReference type="EMBL" id="KGF85445.1"/>
    </source>
</evidence>
<dbReference type="OrthoDB" id="542410at2"/>
<sequence>MSEFYSASSLVSPFTAILWCLYPVAVLVIIELLLGGGFDDDNNDDQDGGMLIPAYSRSDV</sequence>
<proteinExistence type="predicted"/>
<gene>
    <name evidence="3" type="ORF">EU91_1546</name>
</gene>
<keyword evidence="2" id="KW-0812">Transmembrane</keyword>
<keyword evidence="2" id="KW-1133">Transmembrane helix</keyword>
<dbReference type="RefSeq" id="WP_032524951.1">
    <property type="nucleotide sequence ID" value="NZ_CP138934.1"/>
</dbReference>
<accession>A0A0A1Z7G2</accession>
<dbReference type="Proteomes" id="UP000030598">
    <property type="component" value="Unassembled WGS sequence"/>
</dbReference>
<protein>
    <submittedName>
        <fullName evidence="3">Uncharacterized protein</fullName>
    </submittedName>
</protein>
<dbReference type="EMBL" id="JNAH01000008">
    <property type="protein sequence ID" value="KGF85445.1"/>
    <property type="molecule type" value="Genomic_DNA"/>
</dbReference>
<keyword evidence="2" id="KW-0472">Membrane</keyword>
<reference evidence="4" key="1">
    <citation type="journal article" date="2014" name="Sci. Data">
        <title>Genomes of diverse isolates of the marine cyanobacterium Prochlorococcus.</title>
        <authorList>
            <person name="Biller S."/>
            <person name="Berube P."/>
            <person name="Thompson J."/>
            <person name="Kelly L."/>
            <person name="Roggensack S."/>
            <person name="Awad L."/>
            <person name="Roache-Johnson K."/>
            <person name="Ding H."/>
            <person name="Giovannoni S.J."/>
            <person name="Moore L.R."/>
            <person name="Chisholm S.W."/>
        </authorList>
    </citation>
    <scope>NUCLEOTIDE SEQUENCE [LARGE SCALE GENOMIC DNA]</scope>
    <source>
        <strain evidence="4">GP2</strain>
    </source>
</reference>
<feature type="transmembrane region" description="Helical" evidence="2">
    <location>
        <begin position="12"/>
        <end position="34"/>
    </location>
</feature>
<evidence type="ECO:0000256" key="2">
    <source>
        <dbReference type="SAM" id="Phobius"/>
    </source>
</evidence>